<dbReference type="HOGENOM" id="CLU_067767_0_0_7"/>
<dbReference type="SUPFAM" id="SSF52540">
    <property type="entry name" value="P-loop containing nucleoside triphosphate hydrolases"/>
    <property type="match status" value="1"/>
</dbReference>
<reference evidence="5 6" key="1">
    <citation type="journal article" date="2011" name="Stand. Genomic Sci.">
        <title>Complete genome sequence of the thermophilic sulfur-reducer Hippea maritima type strain (MH(2)).</title>
        <authorList>
            <person name="Huntemann M."/>
            <person name="Lu M."/>
            <person name="Nolan M."/>
            <person name="Lapidus A."/>
            <person name="Lucas S."/>
            <person name="Hammon N."/>
            <person name="Deshpande S."/>
            <person name="Cheng J.F."/>
            <person name="Tapia R."/>
            <person name="Han C."/>
            <person name="Goodwin L."/>
            <person name="Pitluck S."/>
            <person name="Liolios K."/>
            <person name="Pagani I."/>
            <person name="Ivanova N."/>
            <person name="Ovchinikova G."/>
            <person name="Pati A."/>
            <person name="Chen A."/>
            <person name="Palaniappan K."/>
            <person name="Land M."/>
            <person name="Hauser L."/>
            <person name="Jeffries C.D."/>
            <person name="Detter J.C."/>
            <person name="Brambilla E.M."/>
            <person name="Rohde M."/>
            <person name="Spring S."/>
            <person name="Goker M."/>
            <person name="Woyke T."/>
            <person name="Bristow J."/>
            <person name="Eisen J.A."/>
            <person name="Markowitz V."/>
            <person name="Hugenholtz P."/>
            <person name="Kyrpides N.C."/>
            <person name="Klenk H.P."/>
            <person name="Mavromatis K."/>
        </authorList>
    </citation>
    <scope>NUCLEOTIDE SEQUENCE [LARGE SCALE GENOMIC DNA]</scope>
    <source>
        <strain evidence="6">ATCC 700847 / DSM 10411 / MH2</strain>
    </source>
</reference>
<dbReference type="PROSITE" id="PS00198">
    <property type="entry name" value="4FE4S_FER_1"/>
    <property type="match status" value="1"/>
</dbReference>
<protein>
    <submittedName>
        <fullName evidence="5">Cobyrinic acid ac-diamide synthase</fullName>
    </submittedName>
</protein>
<dbReference type="InterPro" id="IPR017896">
    <property type="entry name" value="4Fe4S_Fe-S-bd"/>
</dbReference>
<dbReference type="InterPro" id="IPR017900">
    <property type="entry name" value="4Fe4S_Fe_S_CS"/>
</dbReference>
<evidence type="ECO:0000313" key="5">
    <source>
        <dbReference type="EMBL" id="AEA34187.1"/>
    </source>
</evidence>
<gene>
    <name evidence="5" type="ordered locus">Hipma_1225</name>
</gene>
<evidence type="ECO:0000256" key="2">
    <source>
        <dbReference type="ARBA" id="ARBA00023004"/>
    </source>
</evidence>
<dbReference type="Pfam" id="PF00037">
    <property type="entry name" value="Fer4"/>
    <property type="match status" value="1"/>
</dbReference>
<evidence type="ECO:0000313" key="6">
    <source>
        <dbReference type="Proteomes" id="UP000008139"/>
    </source>
</evidence>
<evidence type="ECO:0000259" key="4">
    <source>
        <dbReference type="PROSITE" id="PS51379"/>
    </source>
</evidence>
<dbReference type="EMBL" id="CP002606">
    <property type="protein sequence ID" value="AEA34187.1"/>
    <property type="molecule type" value="Genomic_DNA"/>
</dbReference>
<dbReference type="PROSITE" id="PS51379">
    <property type="entry name" value="4FE4S_FER_2"/>
    <property type="match status" value="2"/>
</dbReference>
<dbReference type="eggNOG" id="COG1149">
    <property type="taxonomic scope" value="Bacteria"/>
</dbReference>
<keyword evidence="2" id="KW-0408">Iron</keyword>
<dbReference type="Pfam" id="PF01656">
    <property type="entry name" value="CbiA"/>
    <property type="match status" value="1"/>
</dbReference>
<dbReference type="OrthoDB" id="9778602at2"/>
<dbReference type="SUPFAM" id="SSF54862">
    <property type="entry name" value="4Fe-4S ferredoxins"/>
    <property type="match status" value="1"/>
</dbReference>
<dbReference type="STRING" id="760142.Hipma_1225"/>
<dbReference type="Gene3D" id="3.30.70.20">
    <property type="match status" value="1"/>
</dbReference>
<reference evidence="6" key="2">
    <citation type="submission" date="2011-03" db="EMBL/GenBank/DDBJ databases">
        <title>The complete genome of Hippea maritima DSM 10411.</title>
        <authorList>
            <consortium name="US DOE Joint Genome Institute (JGI-PGF)"/>
            <person name="Lucas S."/>
            <person name="Copeland A."/>
            <person name="Lapidus A."/>
            <person name="Bruce D."/>
            <person name="Goodwin L."/>
            <person name="Pitluck S."/>
            <person name="Peters L."/>
            <person name="Kyrpides N."/>
            <person name="Mavromatis K."/>
            <person name="Pagani I."/>
            <person name="Ivanova N."/>
            <person name="Mikhailova N."/>
            <person name="Lu M."/>
            <person name="Detter J.C."/>
            <person name="Tapia R."/>
            <person name="Han C."/>
            <person name="Land M."/>
            <person name="Hauser L."/>
            <person name="Markowitz V."/>
            <person name="Cheng J.-F."/>
            <person name="Hugenholtz P."/>
            <person name="Woyke T."/>
            <person name="Wu D."/>
            <person name="Spring S."/>
            <person name="Schroeder M."/>
            <person name="Brambilla E."/>
            <person name="Klenk H.-P."/>
            <person name="Eisen J.A."/>
        </authorList>
    </citation>
    <scope>NUCLEOTIDE SEQUENCE [LARGE SCALE GENOMIC DNA]</scope>
    <source>
        <strain evidence="6">ATCC 700847 / DSM 10411 / MH2</strain>
    </source>
</reference>
<feature type="domain" description="4Fe-4S ferredoxin-type" evidence="4">
    <location>
        <begin position="89"/>
        <end position="119"/>
    </location>
</feature>
<dbReference type="KEGG" id="hmr:Hipma_1225"/>
<feature type="domain" description="4Fe-4S ferredoxin-type" evidence="4">
    <location>
        <begin position="57"/>
        <end position="86"/>
    </location>
</feature>
<dbReference type="RefSeq" id="WP_013682224.1">
    <property type="nucleotide sequence ID" value="NC_015318.1"/>
</dbReference>
<dbReference type="InterPro" id="IPR027417">
    <property type="entry name" value="P-loop_NTPase"/>
</dbReference>
<dbReference type="PANTHER" id="PTHR43063">
    <property type="entry name" value="4FE-4S CLUSTER CONTAINING PARA FAMILY ATPASE PROTEIN"/>
    <property type="match status" value="1"/>
</dbReference>
<dbReference type="PANTHER" id="PTHR43063:SF1">
    <property type="entry name" value="4FE-4S CLUSTER CONTAINING PARA FAMILY ATPASE PROTEIN"/>
    <property type="match status" value="1"/>
</dbReference>
<dbReference type="InParanoid" id="F2LX03"/>
<proteinExistence type="predicted"/>
<dbReference type="GO" id="GO:0051536">
    <property type="term" value="F:iron-sulfur cluster binding"/>
    <property type="evidence" value="ECO:0007669"/>
    <property type="project" value="UniProtKB-KW"/>
</dbReference>
<evidence type="ECO:0000256" key="3">
    <source>
        <dbReference type="ARBA" id="ARBA00023014"/>
    </source>
</evidence>
<organism evidence="5 6">
    <name type="scientific">Hippea maritima (strain ATCC 700847 / DSM 10411 / MH2)</name>
    <dbReference type="NCBI Taxonomy" id="760142"/>
    <lineage>
        <taxon>Bacteria</taxon>
        <taxon>Pseudomonadati</taxon>
        <taxon>Campylobacterota</taxon>
        <taxon>Desulfurellia</taxon>
        <taxon>Desulfurellales</taxon>
        <taxon>Hippeaceae</taxon>
        <taxon>Hippea</taxon>
    </lineage>
</organism>
<keyword evidence="1" id="KW-0479">Metal-binding</keyword>
<keyword evidence="6" id="KW-1185">Reference proteome</keyword>
<dbReference type="GO" id="GO:0046872">
    <property type="term" value="F:metal ion binding"/>
    <property type="evidence" value="ECO:0007669"/>
    <property type="project" value="UniProtKB-KW"/>
</dbReference>
<evidence type="ECO:0000256" key="1">
    <source>
        <dbReference type="ARBA" id="ARBA00022723"/>
    </source>
</evidence>
<accession>F2LX03</accession>
<dbReference type="Proteomes" id="UP000008139">
    <property type="component" value="Chromosome"/>
</dbReference>
<dbReference type="AlphaFoldDB" id="F2LX03"/>
<name>F2LX03_HIPMA</name>
<sequence>MKIAVTSGKGGTGKTTIATMLAYSLDNAQYIDCDAEEPNGHLFLKPRIEKKIPYTELVPQINEDVCTFCGKCAEVCAYKALVVMGEPLKKTMFFDELCHSCGACAYVCPIEGALIEVPKRVGEIRTGKASHIDFVMGLLDIGQASATQLIATLKRDYMDDSKTVVLDSPPGTSCTVVETIDGVDFVILVAEPTPFGLSDLKLSVELVRDMGLNFGIIVNKYEKNNRLIEDYAQEETIPILYRLPFSKDIARSYSNGALPFEKFKNDFKEVIKQIEERI</sequence>
<dbReference type="Gene3D" id="3.40.50.300">
    <property type="entry name" value="P-loop containing nucleotide triphosphate hydrolases"/>
    <property type="match status" value="1"/>
</dbReference>
<keyword evidence="3" id="KW-0411">Iron-sulfur</keyword>
<dbReference type="InterPro" id="IPR002586">
    <property type="entry name" value="CobQ/CobB/MinD/ParA_Nub-bd_dom"/>
</dbReference>